<dbReference type="RefSeq" id="WP_063704571.1">
    <property type="nucleotide sequence ID" value="NZ_LUUB01000080.1"/>
</dbReference>
<proteinExistence type="predicted"/>
<sequence length="403" mass="42965">MRALLVCPTVLLAALLAASPYPASAQMKLSPKAAAPGGTETRYFTSIDGLMDGNADVILKETRQGKTVTSAVLDICYPVAKNSDRKDRFVANLQVAGQTLTGTTQSLGEKAPVTIKLLRKPTGDTFEFRGQISIGQVVTEVASPDNSDLSEKEFLDNQTSDDGITPQPKDFTEVSPEAIAVKIKLDAATDFLKSLKGQDVEVTLASLSVGCDALRAGEQTINMSVDPERAAALLAKLKAMPGVTAAGWTAGMTEMDRTIRFPAADWRDGDKINRDKLATAVSNVLSRTLAAKPVSQSFSPTTGKLKLVFKRPNQDFPALELTDTIEVAGLVSADKPGSTDRLMLWIGSPSTTTADESTGAKLNVSDEGATDEEGDQPDDNGSIEALTKELKGQRWDADKSLWK</sequence>
<dbReference type="Proteomes" id="UP000076959">
    <property type="component" value="Unassembled WGS sequence"/>
</dbReference>
<feature type="signal peptide" evidence="2">
    <location>
        <begin position="1"/>
        <end position="25"/>
    </location>
</feature>
<evidence type="ECO:0000256" key="1">
    <source>
        <dbReference type="SAM" id="MobiDB-lite"/>
    </source>
</evidence>
<keyword evidence="2" id="KW-0732">Signal</keyword>
<protein>
    <submittedName>
        <fullName evidence="3">Uncharacterized protein</fullName>
    </submittedName>
</protein>
<evidence type="ECO:0000313" key="4">
    <source>
        <dbReference type="Proteomes" id="UP000076959"/>
    </source>
</evidence>
<name>A0A176YH32_9BRAD</name>
<gene>
    <name evidence="3" type="ORF">AYJ54_22155</name>
</gene>
<feature type="compositionally biased region" description="Acidic residues" evidence="1">
    <location>
        <begin position="368"/>
        <end position="378"/>
    </location>
</feature>
<feature type="chain" id="PRO_5008054604" evidence="2">
    <location>
        <begin position="26"/>
        <end position="403"/>
    </location>
</feature>
<comment type="caution">
    <text evidence="3">The sequence shown here is derived from an EMBL/GenBank/DDBJ whole genome shotgun (WGS) entry which is preliminary data.</text>
</comment>
<feature type="region of interest" description="Disordered" evidence="1">
    <location>
        <begin position="349"/>
        <end position="403"/>
    </location>
</feature>
<feature type="compositionally biased region" description="Basic and acidic residues" evidence="1">
    <location>
        <begin position="386"/>
        <end position="403"/>
    </location>
</feature>
<dbReference type="EMBL" id="LUUB01000080">
    <property type="protein sequence ID" value="OAF05158.1"/>
    <property type="molecule type" value="Genomic_DNA"/>
</dbReference>
<dbReference type="OrthoDB" id="8196130at2"/>
<accession>A0A176YH32</accession>
<evidence type="ECO:0000256" key="2">
    <source>
        <dbReference type="SAM" id="SignalP"/>
    </source>
</evidence>
<keyword evidence="4" id="KW-1185">Reference proteome</keyword>
<reference evidence="3 4" key="1">
    <citation type="submission" date="2016-03" db="EMBL/GenBank/DDBJ databases">
        <title>Draft Genome Sequence of the Strain BR 10245 (Bradyrhizobium sp.) isolated from nodules of Centrolobium paraense.</title>
        <authorList>
            <person name="Simoes-Araujo J.L.Sr."/>
            <person name="Barauna A.C."/>
            <person name="Silva K."/>
            <person name="Zilli J.E."/>
        </authorList>
    </citation>
    <scope>NUCLEOTIDE SEQUENCE [LARGE SCALE GENOMIC DNA]</scope>
    <source>
        <strain evidence="3 4">BR 10245</strain>
    </source>
</reference>
<evidence type="ECO:0000313" key="3">
    <source>
        <dbReference type="EMBL" id="OAF05158.1"/>
    </source>
</evidence>
<dbReference type="AlphaFoldDB" id="A0A176YH32"/>
<organism evidence="3 4">
    <name type="scientific">Bradyrhizobium centrolobii</name>
    <dbReference type="NCBI Taxonomy" id="1505087"/>
    <lineage>
        <taxon>Bacteria</taxon>
        <taxon>Pseudomonadati</taxon>
        <taxon>Pseudomonadota</taxon>
        <taxon>Alphaproteobacteria</taxon>
        <taxon>Hyphomicrobiales</taxon>
        <taxon>Nitrobacteraceae</taxon>
        <taxon>Bradyrhizobium</taxon>
    </lineage>
</organism>